<dbReference type="Pfam" id="PF00226">
    <property type="entry name" value="DnaJ"/>
    <property type="match status" value="1"/>
</dbReference>
<dbReference type="PROSITE" id="PS50076">
    <property type="entry name" value="DNAJ_2"/>
    <property type="match status" value="1"/>
</dbReference>
<feature type="compositionally biased region" description="Basic residues" evidence="1">
    <location>
        <begin position="176"/>
        <end position="186"/>
    </location>
</feature>
<dbReference type="PANTHER" id="PTHR24074">
    <property type="entry name" value="CO-CHAPERONE PROTEIN DJLA"/>
    <property type="match status" value="1"/>
</dbReference>
<feature type="compositionally biased region" description="Polar residues" evidence="1">
    <location>
        <begin position="1"/>
        <end position="15"/>
    </location>
</feature>
<feature type="domain" description="J" evidence="2">
    <location>
        <begin position="203"/>
        <end position="271"/>
    </location>
</feature>
<dbReference type="CDD" id="cd06257">
    <property type="entry name" value="DnaJ"/>
    <property type="match status" value="1"/>
</dbReference>
<gene>
    <name evidence="3" type="ORF">K504DRAFT_462377</name>
</gene>
<evidence type="ECO:0000313" key="4">
    <source>
        <dbReference type="Proteomes" id="UP000799428"/>
    </source>
</evidence>
<evidence type="ECO:0000259" key="2">
    <source>
        <dbReference type="PROSITE" id="PS50076"/>
    </source>
</evidence>
<dbReference type="InterPro" id="IPR001623">
    <property type="entry name" value="DnaJ_domain"/>
</dbReference>
<keyword evidence="4" id="KW-1185">Reference proteome</keyword>
<dbReference type="OrthoDB" id="10250354at2759"/>
<protein>
    <submittedName>
        <fullName evidence="3">DnaJ-domain-containing protein</fullName>
    </submittedName>
</protein>
<feature type="region of interest" description="Disordered" evidence="1">
    <location>
        <begin position="1"/>
        <end position="195"/>
    </location>
</feature>
<sequence length="277" mass="30930">MDNQHQLSALQNDDNSILDDACAVPLPGSPTLSPMNGLPYGQGSTGVDNASASHFTEDTRVDTDYQQPTPPKPAATNKRVRRQNPSREFSVFVEQPSQRSAPNPAPKKKTKTGRKVLGEISGNKTPPRKYRDPTMGFGFNPNDPNYEDLENVDQSPPPPPPPPISPPQPPRQQARPQRHRANRPRPTHVNTTPTDPAVPKCLVLYNLLEVKNWKASEEEIKVAYRHVALLFHPDKATQEDQELATVYMQHINAAKEVLLDGVRRAEYHRTGKLPWTV</sequence>
<feature type="compositionally biased region" description="Polar residues" evidence="1">
    <location>
        <begin position="45"/>
        <end position="54"/>
    </location>
</feature>
<dbReference type="Gene3D" id="1.10.287.110">
    <property type="entry name" value="DnaJ domain"/>
    <property type="match status" value="1"/>
</dbReference>
<evidence type="ECO:0000256" key="1">
    <source>
        <dbReference type="SAM" id="MobiDB-lite"/>
    </source>
</evidence>
<dbReference type="InterPro" id="IPR050817">
    <property type="entry name" value="DjlA_DnaK_co-chaperone"/>
</dbReference>
<proteinExistence type="predicted"/>
<organism evidence="3 4">
    <name type="scientific">Pleomassaria siparia CBS 279.74</name>
    <dbReference type="NCBI Taxonomy" id="1314801"/>
    <lineage>
        <taxon>Eukaryota</taxon>
        <taxon>Fungi</taxon>
        <taxon>Dikarya</taxon>
        <taxon>Ascomycota</taxon>
        <taxon>Pezizomycotina</taxon>
        <taxon>Dothideomycetes</taxon>
        <taxon>Pleosporomycetidae</taxon>
        <taxon>Pleosporales</taxon>
        <taxon>Pleomassariaceae</taxon>
        <taxon>Pleomassaria</taxon>
    </lineage>
</organism>
<reference evidence="3" key="1">
    <citation type="journal article" date="2020" name="Stud. Mycol.">
        <title>101 Dothideomycetes genomes: a test case for predicting lifestyles and emergence of pathogens.</title>
        <authorList>
            <person name="Haridas S."/>
            <person name="Albert R."/>
            <person name="Binder M."/>
            <person name="Bloem J."/>
            <person name="Labutti K."/>
            <person name="Salamov A."/>
            <person name="Andreopoulos B."/>
            <person name="Baker S."/>
            <person name="Barry K."/>
            <person name="Bills G."/>
            <person name="Bluhm B."/>
            <person name="Cannon C."/>
            <person name="Castanera R."/>
            <person name="Culley D."/>
            <person name="Daum C."/>
            <person name="Ezra D."/>
            <person name="Gonzalez J."/>
            <person name="Henrissat B."/>
            <person name="Kuo A."/>
            <person name="Liang C."/>
            <person name="Lipzen A."/>
            <person name="Lutzoni F."/>
            <person name="Magnuson J."/>
            <person name="Mondo S."/>
            <person name="Nolan M."/>
            <person name="Ohm R."/>
            <person name="Pangilinan J."/>
            <person name="Park H.-J."/>
            <person name="Ramirez L."/>
            <person name="Alfaro M."/>
            <person name="Sun H."/>
            <person name="Tritt A."/>
            <person name="Yoshinaga Y."/>
            <person name="Zwiers L.-H."/>
            <person name="Turgeon B."/>
            <person name="Goodwin S."/>
            <person name="Spatafora J."/>
            <person name="Crous P."/>
            <person name="Grigoriev I."/>
        </authorList>
    </citation>
    <scope>NUCLEOTIDE SEQUENCE</scope>
    <source>
        <strain evidence="3">CBS 279.74</strain>
    </source>
</reference>
<name>A0A6G1KM35_9PLEO</name>
<dbReference type="Proteomes" id="UP000799428">
    <property type="component" value="Unassembled WGS sequence"/>
</dbReference>
<accession>A0A6G1KM35</accession>
<feature type="compositionally biased region" description="Pro residues" evidence="1">
    <location>
        <begin position="155"/>
        <end position="170"/>
    </location>
</feature>
<dbReference type="SMART" id="SM00271">
    <property type="entry name" value="DnaJ"/>
    <property type="match status" value="1"/>
</dbReference>
<dbReference type="EMBL" id="MU005765">
    <property type="protein sequence ID" value="KAF2713898.1"/>
    <property type="molecule type" value="Genomic_DNA"/>
</dbReference>
<dbReference type="InterPro" id="IPR036869">
    <property type="entry name" value="J_dom_sf"/>
</dbReference>
<dbReference type="AlphaFoldDB" id="A0A6G1KM35"/>
<evidence type="ECO:0000313" key="3">
    <source>
        <dbReference type="EMBL" id="KAF2713898.1"/>
    </source>
</evidence>
<dbReference type="SUPFAM" id="SSF46565">
    <property type="entry name" value="Chaperone J-domain"/>
    <property type="match status" value="1"/>
</dbReference>